<proteinExistence type="predicted"/>
<evidence type="ECO:0000313" key="2">
    <source>
        <dbReference type="Proteomes" id="UP000192578"/>
    </source>
</evidence>
<dbReference type="InterPro" id="IPR032710">
    <property type="entry name" value="NTF2-like_dom_sf"/>
</dbReference>
<organism evidence="1 2">
    <name type="scientific">Hypsibius exemplaris</name>
    <name type="common">Freshwater tardigrade</name>
    <dbReference type="NCBI Taxonomy" id="2072580"/>
    <lineage>
        <taxon>Eukaryota</taxon>
        <taxon>Metazoa</taxon>
        <taxon>Ecdysozoa</taxon>
        <taxon>Tardigrada</taxon>
        <taxon>Eutardigrada</taxon>
        <taxon>Parachela</taxon>
        <taxon>Hypsibioidea</taxon>
        <taxon>Hypsibiidae</taxon>
        <taxon>Hypsibius</taxon>
    </lineage>
</organism>
<dbReference type="Proteomes" id="UP000192578">
    <property type="component" value="Unassembled WGS sequence"/>
</dbReference>
<dbReference type="Gene3D" id="3.10.450.50">
    <property type="match status" value="2"/>
</dbReference>
<evidence type="ECO:0000313" key="1">
    <source>
        <dbReference type="EMBL" id="OQV21396.1"/>
    </source>
</evidence>
<sequence>MPPSMNSCSPSITVVDHKKQIFDLLKAIETGDPTAAPFNVIAPTYIQHNLGAGDTKAGILAVLPFVPKTAKVTIVRVFQDGEFVFAHSQHDVFGSEIAFDVYRFEDGLVVEHWDNLQATPNTTNPSGRSMIDGAREVEVVSAEVAKGNKALVRAFVEEILVNNRLDRLESYFDGDDFLQHSPGAADGVSGLIAAIESRNAAGKEVKYNRIRLILGEGDFVLTASEGTEGGVLTAFYDLFRMENGKLAEHWDVVEPILPRDQWKNNNARF</sequence>
<gene>
    <name evidence="1" type="ORF">BV898_04605</name>
</gene>
<dbReference type="AlphaFoldDB" id="A0A1W0X1Q8"/>
<evidence type="ECO:0008006" key="3">
    <source>
        <dbReference type="Google" id="ProtNLM"/>
    </source>
</evidence>
<name>A0A1W0X1Q8_HYPEX</name>
<keyword evidence="2" id="KW-1185">Reference proteome</keyword>
<comment type="caution">
    <text evidence="1">The sequence shown here is derived from an EMBL/GenBank/DDBJ whole genome shotgun (WGS) entry which is preliminary data.</text>
</comment>
<protein>
    <recommendedName>
        <fullName evidence="3">SnoaL-like domain-containing protein</fullName>
    </recommendedName>
</protein>
<dbReference type="EMBL" id="MTYJ01000023">
    <property type="protein sequence ID" value="OQV21396.1"/>
    <property type="molecule type" value="Genomic_DNA"/>
</dbReference>
<dbReference type="OrthoDB" id="2820488at2759"/>
<dbReference type="SUPFAM" id="SSF54427">
    <property type="entry name" value="NTF2-like"/>
    <property type="match status" value="2"/>
</dbReference>
<accession>A0A1W0X1Q8</accession>
<reference evidence="2" key="1">
    <citation type="submission" date="2017-01" db="EMBL/GenBank/DDBJ databases">
        <title>Comparative genomics of anhydrobiosis in the tardigrade Hypsibius dujardini.</title>
        <authorList>
            <person name="Yoshida Y."/>
            <person name="Koutsovoulos G."/>
            <person name="Laetsch D."/>
            <person name="Stevens L."/>
            <person name="Kumar S."/>
            <person name="Horikawa D."/>
            <person name="Ishino K."/>
            <person name="Komine S."/>
            <person name="Tomita M."/>
            <person name="Blaxter M."/>
            <person name="Arakawa K."/>
        </authorList>
    </citation>
    <scope>NUCLEOTIDE SEQUENCE [LARGE SCALE GENOMIC DNA]</scope>
    <source>
        <strain evidence="2">Z151</strain>
    </source>
</reference>